<dbReference type="AlphaFoldDB" id="A0A1G9QH90"/>
<keyword evidence="3" id="KW-0732">Signal</keyword>
<dbReference type="STRING" id="1075417.SAMN05421823_110173"/>
<feature type="domain" description="Glycosyl hydrolase family 95 catalytic" evidence="7">
    <location>
        <begin position="460"/>
        <end position="855"/>
    </location>
</feature>
<dbReference type="InterPro" id="IPR049053">
    <property type="entry name" value="AFCA-like_C"/>
</dbReference>
<dbReference type="SUPFAM" id="SSF48208">
    <property type="entry name" value="Six-hairpin glycosidases"/>
    <property type="match status" value="1"/>
</dbReference>
<evidence type="ECO:0000259" key="6">
    <source>
        <dbReference type="Pfam" id="PF21467"/>
    </source>
</evidence>
<evidence type="ECO:0000259" key="5">
    <source>
        <dbReference type="Pfam" id="PF21307"/>
    </source>
</evidence>
<dbReference type="Pfam" id="PF21467">
    <property type="entry name" value="BetaGal_gal-bd"/>
    <property type="match status" value="1"/>
</dbReference>
<name>A0A1G9QH90_9BACT</name>
<keyword evidence="1" id="KW-0378">Hydrolase</keyword>
<accession>A0A1G9QH90</accession>
<dbReference type="SUPFAM" id="SSF49785">
    <property type="entry name" value="Galactose-binding domain-like"/>
    <property type="match status" value="1"/>
</dbReference>
<feature type="domain" description="Beta-galactosidase galactose-binding" evidence="6">
    <location>
        <begin position="171"/>
        <end position="232"/>
    </location>
</feature>
<sequence>MHIQKWITVGLMLVGAPAWAQSDLTLWYDEPATEWTEALPIGNGRLGAMVFGGAAEEHLQYNEETLWTGEPREYARPGAAQYLPEIRRLIAEGKQAEAEALANEHFMGLKSHEADYDQQREAWIQQVKAGPHPPEATADFDDSQWKPMEVPVSQGWERIGLEDMVAVDGAVWFRTQFEVPKGWKRKDLMLELGRIRDDDITFVNGQQVGTTQGKDEIRRYTIPAKLLKKGKNQLAVQVLNYYDKGGLTGPKGTDRPLCVYPQGAPDQRVSIEGTWTYWVQNDEPPAYPQYEASYQPFGDLYLAFPEHEAATNYRRELNISEAVARTSYQHNGVTFTREYFASVPNQTMVVHLTASTPGQLSFTTSLTSPHKKSSTRKLDDRTLALSLQVQNGALRGESQLRAEAKGGQVSVTDSGIQVQGADEVTLYLTAGTNYVNYHDVSGDPVQVCQQALKSLQGKTYAQMRDAHVQDYQQYFNQLSIDLGHSANEDLPTDERIAEFGSSNDPALMALYVQFGRYLLLATSRPGTRPPNIQGIWNDLLNPPWGSKYTTNINVEMIYWAAEKLNLSAMHEPLFDMIDDLEAQGAKTAKVHYGADGWVLHHNTDLWRGTAPINNANHGIWVSGAGWLSHHLWEHYLYTQDKQFLRDRAYPAMKGAAEFYVDFLVEDPASGWLISTPSNSPENGGLVAGPTMDHQIIRSLFQKTIEASELLGIDAAFRDTLATLWPKIAPNQIGQHGQLQEWLADVDDPTNHHRHVSHLWGIHPGDDITWRKTPELMAAAQQSLEYRGDEGTGWSLAWKINFWARLKDGNHAYKMIQMLLSPAADGGGSYPSLLDAHPPFQIDGNFGGAVGIAEMLVQSHDGGIELLPALPAALPLGDVDGLKARGGFTLHLMWEEGKLKGIDVTSTAGEGCVLRYGDKEIAFETETGQTYRLDGNLMRL</sequence>
<dbReference type="InterPro" id="IPR008979">
    <property type="entry name" value="Galactose-bd-like_sf"/>
</dbReference>
<dbReference type="Pfam" id="PF22124">
    <property type="entry name" value="Glyco_hydro_95_cat"/>
    <property type="match status" value="1"/>
</dbReference>
<feature type="domain" description="Glycosyl hydrolase family 95 N-terminal" evidence="4">
    <location>
        <begin position="26"/>
        <end position="111"/>
    </location>
</feature>
<dbReference type="InterPro" id="IPR008928">
    <property type="entry name" value="6-hairpin_glycosidase_sf"/>
</dbReference>
<feature type="domain" description="Alpha fucosidase A-like C-terminal" evidence="5">
    <location>
        <begin position="857"/>
        <end position="922"/>
    </location>
</feature>
<proteinExistence type="predicted"/>
<dbReference type="Proteomes" id="UP000198510">
    <property type="component" value="Unassembled WGS sequence"/>
</dbReference>
<dbReference type="GO" id="GO:0005975">
    <property type="term" value="P:carbohydrate metabolic process"/>
    <property type="evidence" value="ECO:0007669"/>
    <property type="project" value="InterPro"/>
</dbReference>
<dbReference type="InterPro" id="IPR012341">
    <property type="entry name" value="6hp_glycosidase-like_sf"/>
</dbReference>
<dbReference type="Gene3D" id="2.60.120.260">
    <property type="entry name" value="Galactose-binding domain-like"/>
    <property type="match status" value="1"/>
</dbReference>
<organism evidence="8 9">
    <name type="scientific">Catalinimonas alkaloidigena</name>
    <dbReference type="NCBI Taxonomy" id="1075417"/>
    <lineage>
        <taxon>Bacteria</taxon>
        <taxon>Pseudomonadati</taxon>
        <taxon>Bacteroidota</taxon>
        <taxon>Cytophagia</taxon>
        <taxon>Cytophagales</taxon>
        <taxon>Catalimonadaceae</taxon>
        <taxon>Catalinimonas</taxon>
    </lineage>
</organism>
<evidence type="ECO:0000313" key="9">
    <source>
        <dbReference type="Proteomes" id="UP000198510"/>
    </source>
</evidence>
<feature type="domain" description="Glycosyl hydrolase family 95 N-terminal" evidence="4">
    <location>
        <begin position="291"/>
        <end position="436"/>
    </location>
</feature>
<dbReference type="InterPro" id="IPR054363">
    <property type="entry name" value="GH95_cat"/>
</dbReference>
<evidence type="ECO:0000256" key="1">
    <source>
        <dbReference type="ARBA" id="ARBA00022801"/>
    </source>
</evidence>
<dbReference type="OrthoDB" id="9802600at2"/>
<feature type="chain" id="PRO_5011495661" evidence="3">
    <location>
        <begin position="21"/>
        <end position="939"/>
    </location>
</feature>
<dbReference type="Pfam" id="PF14498">
    <property type="entry name" value="Glyco_hyd_65N_2"/>
    <property type="match status" value="2"/>
</dbReference>
<dbReference type="InterPro" id="IPR048913">
    <property type="entry name" value="BetaGal_gal-bd"/>
</dbReference>
<evidence type="ECO:0000256" key="3">
    <source>
        <dbReference type="SAM" id="SignalP"/>
    </source>
</evidence>
<dbReference type="Gene3D" id="2.70.98.50">
    <property type="entry name" value="putative glycoside hydrolase family protein from bacillus halodurans"/>
    <property type="match status" value="1"/>
</dbReference>
<dbReference type="GO" id="GO:0004560">
    <property type="term" value="F:alpha-L-fucosidase activity"/>
    <property type="evidence" value="ECO:0007669"/>
    <property type="project" value="TreeGrafter"/>
</dbReference>
<keyword evidence="2" id="KW-0326">Glycosidase</keyword>
<dbReference type="InterPro" id="IPR027414">
    <property type="entry name" value="GH95_N_dom"/>
</dbReference>
<dbReference type="PANTHER" id="PTHR31084:SF0">
    <property type="entry name" value="ALPHA-L-FUCOSIDASE 2"/>
    <property type="match status" value="1"/>
</dbReference>
<keyword evidence="9" id="KW-1185">Reference proteome</keyword>
<dbReference type="EMBL" id="FNFO01000010">
    <property type="protein sequence ID" value="SDM10422.1"/>
    <property type="molecule type" value="Genomic_DNA"/>
</dbReference>
<gene>
    <name evidence="8" type="ORF">SAMN05421823_110173</name>
</gene>
<dbReference type="Gene3D" id="1.50.10.10">
    <property type="match status" value="1"/>
</dbReference>
<evidence type="ECO:0000259" key="4">
    <source>
        <dbReference type="Pfam" id="PF14498"/>
    </source>
</evidence>
<evidence type="ECO:0000313" key="8">
    <source>
        <dbReference type="EMBL" id="SDM10422.1"/>
    </source>
</evidence>
<dbReference type="Pfam" id="PF21307">
    <property type="entry name" value="Glyco_hydro_95_C"/>
    <property type="match status" value="1"/>
</dbReference>
<dbReference type="RefSeq" id="WP_089686240.1">
    <property type="nucleotide sequence ID" value="NZ_FNFO01000010.1"/>
</dbReference>
<evidence type="ECO:0000256" key="2">
    <source>
        <dbReference type="ARBA" id="ARBA00023295"/>
    </source>
</evidence>
<feature type="signal peptide" evidence="3">
    <location>
        <begin position="1"/>
        <end position="20"/>
    </location>
</feature>
<protein>
    <submittedName>
        <fullName evidence="8">Alpha-L-fucosidase 2</fullName>
    </submittedName>
</protein>
<reference evidence="8 9" key="1">
    <citation type="submission" date="2016-10" db="EMBL/GenBank/DDBJ databases">
        <authorList>
            <person name="de Groot N.N."/>
        </authorList>
    </citation>
    <scope>NUCLEOTIDE SEQUENCE [LARGE SCALE GENOMIC DNA]</scope>
    <source>
        <strain evidence="8 9">DSM 25186</strain>
    </source>
</reference>
<dbReference type="PANTHER" id="PTHR31084">
    <property type="entry name" value="ALPHA-L-FUCOSIDASE 2"/>
    <property type="match status" value="1"/>
</dbReference>
<evidence type="ECO:0000259" key="7">
    <source>
        <dbReference type="Pfam" id="PF22124"/>
    </source>
</evidence>